<dbReference type="AlphaFoldDB" id="A0A1I3P795"/>
<dbReference type="EMBL" id="FORU01000004">
    <property type="protein sequence ID" value="SFJ17418.1"/>
    <property type="molecule type" value="Genomic_DNA"/>
</dbReference>
<dbReference type="Proteomes" id="UP000243887">
    <property type="component" value="Unassembled WGS sequence"/>
</dbReference>
<accession>A0A1I3P795</accession>
<keyword evidence="2" id="KW-1185">Reference proteome</keyword>
<reference evidence="2" key="1">
    <citation type="submission" date="2016-10" db="EMBL/GenBank/DDBJ databases">
        <authorList>
            <person name="Varghese N."/>
            <person name="Submissions S."/>
        </authorList>
    </citation>
    <scope>NUCLEOTIDE SEQUENCE [LARGE SCALE GENOMIC DNA]</scope>
    <source>
        <strain evidence="2">DSM 26542</strain>
    </source>
</reference>
<dbReference type="RefSeq" id="WP_090678310.1">
    <property type="nucleotide sequence ID" value="NZ_FORU01000004.1"/>
</dbReference>
<gene>
    <name evidence="1" type="ORF">SAMN04487893_10411</name>
</gene>
<evidence type="ECO:0000313" key="2">
    <source>
        <dbReference type="Proteomes" id="UP000243887"/>
    </source>
</evidence>
<dbReference type="OrthoDB" id="289296at2"/>
<dbReference type="Pfam" id="PF10985">
    <property type="entry name" value="DUF2805"/>
    <property type="match status" value="1"/>
</dbReference>
<dbReference type="STRING" id="1150112.SAMN04487893_10411"/>
<evidence type="ECO:0000313" key="1">
    <source>
        <dbReference type="EMBL" id="SFJ17418.1"/>
    </source>
</evidence>
<organism evidence="1 2">
    <name type="scientific">Myroides guanonis</name>
    <dbReference type="NCBI Taxonomy" id="1150112"/>
    <lineage>
        <taxon>Bacteria</taxon>
        <taxon>Pseudomonadati</taxon>
        <taxon>Bacteroidota</taxon>
        <taxon>Flavobacteriia</taxon>
        <taxon>Flavobacteriales</taxon>
        <taxon>Flavobacteriaceae</taxon>
        <taxon>Myroides</taxon>
    </lineage>
</organism>
<dbReference type="InterPro" id="IPR019882">
    <property type="entry name" value="CHP03643"/>
</dbReference>
<sequence>MKKGNNTELNYETKERIIAMAKEEKKPFEAIKNEFGLGEMEVTKIMKEKFSTEEFESWKKRVLSKKPKPQKFRDDDLEDLDDKYYFKNKFD</sequence>
<name>A0A1I3P795_9FLAO</name>
<proteinExistence type="predicted"/>
<protein>
    <submittedName>
        <fullName evidence="1">TIGR03643 family protein</fullName>
    </submittedName>
</protein>